<dbReference type="SUPFAM" id="SSF53474">
    <property type="entry name" value="alpha/beta-Hydrolases"/>
    <property type="match status" value="1"/>
</dbReference>
<feature type="transmembrane region" description="Helical" evidence="1">
    <location>
        <begin position="47"/>
        <end position="70"/>
    </location>
</feature>
<dbReference type="Gene3D" id="3.40.50.1820">
    <property type="entry name" value="alpha/beta hydrolase"/>
    <property type="match status" value="1"/>
</dbReference>
<name>C1N7C8_MICPC</name>
<keyword evidence="1" id="KW-1133">Transmembrane helix</keyword>
<dbReference type="OrthoDB" id="498673at2759"/>
<evidence type="ECO:0000313" key="3">
    <source>
        <dbReference type="Proteomes" id="UP000001876"/>
    </source>
</evidence>
<dbReference type="InterPro" id="IPR029058">
    <property type="entry name" value="AB_hydrolase_fold"/>
</dbReference>
<dbReference type="GeneID" id="9689155"/>
<dbReference type="AlphaFoldDB" id="C1N7C8"/>
<dbReference type="Proteomes" id="UP000001876">
    <property type="component" value="Unassembled WGS sequence"/>
</dbReference>
<organism evidence="3">
    <name type="scientific">Micromonas pusilla (strain CCMP1545)</name>
    <name type="common">Picoplanktonic green alga</name>
    <dbReference type="NCBI Taxonomy" id="564608"/>
    <lineage>
        <taxon>Eukaryota</taxon>
        <taxon>Viridiplantae</taxon>
        <taxon>Chlorophyta</taxon>
        <taxon>Mamiellophyceae</taxon>
        <taxon>Mamiellales</taxon>
        <taxon>Mamiellaceae</taxon>
        <taxon>Micromonas</taxon>
    </lineage>
</organism>
<dbReference type="PANTHER" id="PTHR43689:SF8">
    <property type="entry name" value="ALPHA_BETA-HYDROLASES SUPERFAMILY PROTEIN"/>
    <property type="match status" value="1"/>
</dbReference>
<protein>
    <submittedName>
        <fullName evidence="2">Predicted protein</fullName>
    </submittedName>
</protein>
<keyword evidence="1" id="KW-0812">Transmembrane</keyword>
<dbReference type="EMBL" id="GG663749">
    <property type="protein sequence ID" value="EEH52249.1"/>
    <property type="molecule type" value="Genomic_DNA"/>
</dbReference>
<dbReference type="OMA" id="SSPREIW"/>
<dbReference type="eggNOG" id="KOG1454">
    <property type="taxonomic scope" value="Eukaryota"/>
</dbReference>
<dbReference type="RefSeq" id="XP_003063876.1">
    <property type="nucleotide sequence ID" value="XM_003063830.1"/>
</dbReference>
<sequence>MGALAVALAAGEGGIDDVVLVAPAIVPKRRRKNTERQPARKRLWTRPLGVLIALASAVARVVVAALARALSPFLVLFLRKIVRNAAFWREGLASAVGSPMRRVMRDDRSWTDGYRRPSVVTGWDRGMARVVLSAATGGLDGVAATARDGARRVARAVSGEESGEEDAAEALARSGARVLIVHGDEDVIVPALPRAELVVVRGCGHMPHEECPDVFLDAVRAFLRKGERGGDGDDAGAGAGVEKT</sequence>
<keyword evidence="1" id="KW-0472">Membrane</keyword>
<accession>C1N7C8</accession>
<gene>
    <name evidence="2" type="ORF">MICPUCDRAFT_65946</name>
</gene>
<reference evidence="2 3" key="1">
    <citation type="journal article" date="2009" name="Science">
        <title>Green evolution and dynamic adaptations revealed by genomes of the marine picoeukaryotes Micromonas.</title>
        <authorList>
            <person name="Worden A.Z."/>
            <person name="Lee J.H."/>
            <person name="Mock T."/>
            <person name="Rouze P."/>
            <person name="Simmons M.P."/>
            <person name="Aerts A.L."/>
            <person name="Allen A.E."/>
            <person name="Cuvelier M.L."/>
            <person name="Derelle E."/>
            <person name="Everett M.V."/>
            <person name="Foulon E."/>
            <person name="Grimwood J."/>
            <person name="Gundlach H."/>
            <person name="Henrissat B."/>
            <person name="Napoli C."/>
            <person name="McDonald S.M."/>
            <person name="Parker M.S."/>
            <person name="Rombauts S."/>
            <person name="Salamov A."/>
            <person name="Von Dassow P."/>
            <person name="Badger J.H."/>
            <person name="Coutinho P.M."/>
            <person name="Demir E."/>
            <person name="Dubchak I."/>
            <person name="Gentemann C."/>
            <person name="Eikrem W."/>
            <person name="Gready J.E."/>
            <person name="John U."/>
            <person name="Lanier W."/>
            <person name="Lindquist E.A."/>
            <person name="Lucas S."/>
            <person name="Mayer K.F."/>
            <person name="Moreau H."/>
            <person name="Not F."/>
            <person name="Otillar R."/>
            <person name="Panaud O."/>
            <person name="Pangilinan J."/>
            <person name="Paulsen I."/>
            <person name="Piegu B."/>
            <person name="Poliakov A."/>
            <person name="Robbens S."/>
            <person name="Schmutz J."/>
            <person name="Toulza E."/>
            <person name="Wyss T."/>
            <person name="Zelensky A."/>
            <person name="Zhou K."/>
            <person name="Armbrust E.V."/>
            <person name="Bhattacharya D."/>
            <person name="Goodenough U.W."/>
            <person name="Van de Peer Y."/>
            <person name="Grigoriev I.V."/>
        </authorList>
    </citation>
    <scope>NUCLEOTIDE SEQUENCE [LARGE SCALE GENOMIC DNA]</scope>
    <source>
        <strain evidence="2 3">CCMP1545</strain>
    </source>
</reference>
<proteinExistence type="predicted"/>
<dbReference type="STRING" id="564608.C1N7C8"/>
<evidence type="ECO:0000256" key="1">
    <source>
        <dbReference type="SAM" id="Phobius"/>
    </source>
</evidence>
<evidence type="ECO:0000313" key="2">
    <source>
        <dbReference type="EMBL" id="EEH52249.1"/>
    </source>
</evidence>
<keyword evidence="3" id="KW-1185">Reference proteome</keyword>
<dbReference type="PANTHER" id="PTHR43689">
    <property type="entry name" value="HYDROLASE"/>
    <property type="match status" value="1"/>
</dbReference>
<dbReference type="KEGG" id="mpp:MICPUCDRAFT_65946"/>